<name>A0AAD5YRM7_9AGAR</name>
<feature type="compositionally biased region" description="Polar residues" evidence="5">
    <location>
        <begin position="264"/>
        <end position="280"/>
    </location>
</feature>
<feature type="transmembrane region" description="Helical" evidence="6">
    <location>
        <begin position="327"/>
        <end position="347"/>
    </location>
</feature>
<keyword evidence="2 6" id="KW-0812">Transmembrane</keyword>
<feature type="transmembrane region" description="Helical" evidence="6">
    <location>
        <begin position="129"/>
        <end position="149"/>
    </location>
</feature>
<dbReference type="Proteomes" id="UP001213000">
    <property type="component" value="Unassembled WGS sequence"/>
</dbReference>
<evidence type="ECO:0000256" key="2">
    <source>
        <dbReference type="ARBA" id="ARBA00022692"/>
    </source>
</evidence>
<feature type="transmembrane region" description="Helical" evidence="6">
    <location>
        <begin position="155"/>
        <end position="176"/>
    </location>
</feature>
<dbReference type="GO" id="GO:0016020">
    <property type="term" value="C:membrane"/>
    <property type="evidence" value="ECO:0007669"/>
    <property type="project" value="UniProtKB-SubCell"/>
</dbReference>
<protein>
    <recommendedName>
        <fullName evidence="9">MFS general substrate transporter</fullName>
    </recommendedName>
</protein>
<proteinExistence type="predicted"/>
<gene>
    <name evidence="7" type="ORF">NP233_g8662</name>
</gene>
<feature type="transmembrane region" description="Helical" evidence="6">
    <location>
        <begin position="491"/>
        <end position="510"/>
    </location>
</feature>
<comment type="subcellular location">
    <subcellularLocation>
        <location evidence="1">Membrane</location>
        <topology evidence="1">Multi-pass membrane protein</topology>
    </subcellularLocation>
</comment>
<feature type="region of interest" description="Disordered" evidence="5">
    <location>
        <begin position="1"/>
        <end position="55"/>
    </location>
</feature>
<feature type="transmembrane region" description="Helical" evidence="6">
    <location>
        <begin position="229"/>
        <end position="251"/>
    </location>
</feature>
<evidence type="ECO:0008006" key="9">
    <source>
        <dbReference type="Google" id="ProtNLM"/>
    </source>
</evidence>
<organism evidence="7 8">
    <name type="scientific">Leucocoprinus birnbaumii</name>
    <dbReference type="NCBI Taxonomy" id="56174"/>
    <lineage>
        <taxon>Eukaryota</taxon>
        <taxon>Fungi</taxon>
        <taxon>Dikarya</taxon>
        <taxon>Basidiomycota</taxon>
        <taxon>Agaricomycotina</taxon>
        <taxon>Agaricomycetes</taxon>
        <taxon>Agaricomycetidae</taxon>
        <taxon>Agaricales</taxon>
        <taxon>Agaricineae</taxon>
        <taxon>Agaricaceae</taxon>
        <taxon>Leucocoprinus</taxon>
    </lineage>
</organism>
<evidence type="ECO:0000313" key="7">
    <source>
        <dbReference type="EMBL" id="KAJ3563862.1"/>
    </source>
</evidence>
<feature type="transmembrane region" description="Helical" evidence="6">
    <location>
        <begin position="101"/>
        <end position="122"/>
    </location>
</feature>
<dbReference type="InterPro" id="IPR051068">
    <property type="entry name" value="MFS_Domain-Containing_Protein"/>
</dbReference>
<dbReference type="GO" id="GO:0022857">
    <property type="term" value="F:transmembrane transporter activity"/>
    <property type="evidence" value="ECO:0007669"/>
    <property type="project" value="InterPro"/>
</dbReference>
<dbReference type="Gene3D" id="1.20.1250.20">
    <property type="entry name" value="MFS general substrate transporter like domains"/>
    <property type="match status" value="1"/>
</dbReference>
<evidence type="ECO:0000256" key="3">
    <source>
        <dbReference type="ARBA" id="ARBA00022989"/>
    </source>
</evidence>
<comment type="caution">
    <text evidence="7">The sequence shown here is derived from an EMBL/GenBank/DDBJ whole genome shotgun (WGS) entry which is preliminary data.</text>
</comment>
<keyword evidence="3 6" id="KW-1133">Transmembrane helix</keyword>
<evidence type="ECO:0000313" key="8">
    <source>
        <dbReference type="Proteomes" id="UP001213000"/>
    </source>
</evidence>
<reference evidence="7" key="1">
    <citation type="submission" date="2022-07" db="EMBL/GenBank/DDBJ databases">
        <title>Genome Sequence of Leucocoprinus birnbaumii.</title>
        <authorList>
            <person name="Buettner E."/>
        </authorList>
    </citation>
    <scope>NUCLEOTIDE SEQUENCE</scope>
    <source>
        <strain evidence="7">VT141</strain>
    </source>
</reference>
<feature type="transmembrane region" description="Helical" evidence="6">
    <location>
        <begin position="197"/>
        <end position="217"/>
    </location>
</feature>
<feature type="transmembrane region" description="Helical" evidence="6">
    <location>
        <begin position="367"/>
        <end position="391"/>
    </location>
</feature>
<dbReference type="SUPFAM" id="SSF103473">
    <property type="entry name" value="MFS general substrate transporter"/>
    <property type="match status" value="1"/>
</dbReference>
<dbReference type="InterPro" id="IPR011701">
    <property type="entry name" value="MFS"/>
</dbReference>
<dbReference type="EMBL" id="JANIEX010000716">
    <property type="protein sequence ID" value="KAJ3563862.1"/>
    <property type="molecule type" value="Genomic_DNA"/>
</dbReference>
<evidence type="ECO:0000256" key="5">
    <source>
        <dbReference type="SAM" id="MobiDB-lite"/>
    </source>
</evidence>
<feature type="region of interest" description="Disordered" evidence="5">
    <location>
        <begin position="262"/>
        <end position="308"/>
    </location>
</feature>
<dbReference type="PANTHER" id="PTHR23510">
    <property type="entry name" value="INNER MEMBRANE TRANSPORT PROTEIN YAJR"/>
    <property type="match status" value="1"/>
</dbReference>
<feature type="transmembrane region" description="Helical" evidence="6">
    <location>
        <begin position="424"/>
        <end position="448"/>
    </location>
</feature>
<keyword evidence="4 6" id="KW-0472">Membrane</keyword>
<dbReference type="AlphaFoldDB" id="A0AAD5YRM7"/>
<keyword evidence="8" id="KW-1185">Reference proteome</keyword>
<dbReference type="InterPro" id="IPR036259">
    <property type="entry name" value="MFS_trans_sf"/>
</dbReference>
<evidence type="ECO:0000256" key="4">
    <source>
        <dbReference type="ARBA" id="ARBA00023136"/>
    </source>
</evidence>
<evidence type="ECO:0000256" key="1">
    <source>
        <dbReference type="ARBA" id="ARBA00004141"/>
    </source>
</evidence>
<evidence type="ECO:0000256" key="6">
    <source>
        <dbReference type="SAM" id="Phobius"/>
    </source>
</evidence>
<feature type="transmembrane region" description="Helical" evidence="6">
    <location>
        <begin position="68"/>
        <end position="89"/>
    </location>
</feature>
<accession>A0AAD5YRM7</accession>
<dbReference type="Pfam" id="PF07690">
    <property type="entry name" value="MFS_1"/>
    <property type="match status" value="1"/>
</dbReference>
<feature type="transmembrane region" description="Helical" evidence="6">
    <location>
        <begin position="398"/>
        <end position="418"/>
    </location>
</feature>
<dbReference type="PANTHER" id="PTHR23510:SF64">
    <property type="entry name" value="INNER MEMBRANE TRANSPORT PROTEIN YAJR"/>
    <property type="match status" value="1"/>
</dbReference>
<sequence length="518" mass="56600">MHVTGELEASEGRPHLASSVLSRPAQRQDEVELLPLDSQRVQPGNDTDSEPDTLIDPEELKLPKISSLVIIIVSNILMQVSFFIIVPASNDYANHLGGDSTFSGIVIGIPTVFSAIAVLPLLRYDKGGYSLPLNVCCGASILGHILYALAYKLNFLYLILIGRIINGFAFTMWMYCKRYCSDARIVGIRRRTTLASFLVVGQGLGMSLGPFAGGLFYKVGFKGSVFNGYTSPGWVMAGVWSVFWVCVRMFYVDVGEGDRYPENRPTTTQSLPNPQKPTEQPVSTTSPSLTPPEKKSSSSLPPLPTHPQNQSKLRTLLQTYQMTPSQWGVLGCMCWFALTCFFILGAWESNLPVFGSSTPQFHWSPTASGNFIALGGISAFPFLLLTIFLIRRIEDRKILVLGSCLGLSSLLVFLSLLRTGRINYGSVFMCWWATALGFNMASVVPVSLLSKQLPPKWNSWVSLAIQYSMYTGRVSGAIWGGSGVKVGMEVYTGLEIGVVGIGLVMVGILWDGLKAKKG</sequence>
<feature type="transmembrane region" description="Helical" evidence="6">
    <location>
        <begin position="460"/>
        <end position="479"/>
    </location>
</feature>